<evidence type="ECO:0000313" key="1">
    <source>
        <dbReference type="EMBL" id="AVO22874.1"/>
    </source>
</evidence>
<name>A0A2P1JU39_9CAUD</name>
<sequence>MKEHQPINPKGLKISLLTQQKRDLKDTAMLSLIEIIENLEQFKTAHAEFHNKTEIVQTDPRFKKARFWGMHRADVLVKYIEELETQLTQTREVARAALGYIDAIPQEAADAFPTMPGFDRDWANEILEHKS</sequence>
<dbReference type="Proteomes" id="UP000242372">
    <property type="component" value="Segment"/>
</dbReference>
<dbReference type="EMBL" id="MG973030">
    <property type="protein sequence ID" value="AVO22874.1"/>
    <property type="molecule type" value="Genomic_DNA"/>
</dbReference>
<dbReference type="RefSeq" id="YP_009837630.1">
    <property type="nucleotide sequence ID" value="NC_048702.1"/>
</dbReference>
<accession>A0A2P1JU39</accession>
<organism evidence="1 2">
    <name type="scientific">Erwinia phage vB_EamM-Bue1</name>
    <dbReference type="NCBI Taxonomy" id="2099338"/>
    <lineage>
        <taxon>Viruses</taxon>
        <taxon>Duplodnaviria</taxon>
        <taxon>Heunggongvirae</taxon>
        <taxon>Uroviricota</taxon>
        <taxon>Caudoviricetes</taxon>
        <taxon>Pantevenvirales</taxon>
        <taxon>Ackermannviridae</taxon>
        <taxon>Nezavisimistyvirus</taxon>
        <taxon>Nezavisimistyvirus bue1</taxon>
    </lineage>
</organism>
<dbReference type="GeneID" id="55607823"/>
<proteinExistence type="predicted"/>
<dbReference type="KEGG" id="vg:55607823"/>
<reference evidence="1 2" key="1">
    <citation type="submission" date="2018-02" db="EMBL/GenBank/DDBJ databases">
        <title>Complete Genome Sequences of Erwinia amylovora Phages vB_EamP-S2 and vB_EamM-Bue1.</title>
        <authorList>
            <person name="Knecht L.E."/>
        </authorList>
    </citation>
    <scope>NUCLEOTIDE SEQUENCE [LARGE SCALE GENOMIC DNA]</scope>
</reference>
<protein>
    <submittedName>
        <fullName evidence="1">Uncharacterized protein</fullName>
    </submittedName>
</protein>
<evidence type="ECO:0000313" key="2">
    <source>
        <dbReference type="Proteomes" id="UP000242372"/>
    </source>
</evidence>
<keyword evidence="2" id="KW-1185">Reference proteome</keyword>